<dbReference type="PANTHER" id="PTHR11748">
    <property type="entry name" value="D-LACTATE DEHYDROGENASE"/>
    <property type="match status" value="1"/>
</dbReference>
<dbReference type="PROSITE" id="PS51387">
    <property type="entry name" value="FAD_PCMH"/>
    <property type="match status" value="1"/>
</dbReference>
<dbReference type="SUPFAM" id="SSF55103">
    <property type="entry name" value="FAD-linked oxidases, C-terminal domain"/>
    <property type="match status" value="1"/>
</dbReference>
<comment type="similarity">
    <text evidence="2">Belongs to the FAD-binding oxidoreductase/transferase type 4 family.</text>
</comment>
<dbReference type="InterPro" id="IPR016169">
    <property type="entry name" value="FAD-bd_PCMH_sub2"/>
</dbReference>
<evidence type="ECO:0000313" key="10">
    <source>
        <dbReference type="Proteomes" id="UP000484842"/>
    </source>
</evidence>
<comment type="cofactor">
    <cofactor evidence="1">
        <name>FAD</name>
        <dbReference type="ChEBI" id="CHEBI:57692"/>
    </cofactor>
</comment>
<dbReference type="PANTHER" id="PTHR11748:SF111">
    <property type="entry name" value="D-LACTATE DEHYDROGENASE, MITOCHONDRIAL-RELATED"/>
    <property type="match status" value="1"/>
</dbReference>
<comment type="caution">
    <text evidence="9">The sequence shown here is derived from an EMBL/GenBank/DDBJ whole genome shotgun (WGS) entry which is preliminary data.</text>
</comment>
<reference evidence="9 10" key="1">
    <citation type="submission" date="2019-10" db="EMBL/GenBank/DDBJ databases">
        <title>Deinococcus sp. isolated from soil.</title>
        <authorList>
            <person name="Li Y."/>
            <person name="Wang J."/>
        </authorList>
    </citation>
    <scope>NUCLEOTIDE SEQUENCE [LARGE SCALE GENOMIC DNA]</scope>
    <source>
        <strain evidence="9 10">SDU3-2</strain>
    </source>
</reference>
<evidence type="ECO:0000256" key="6">
    <source>
        <dbReference type="ARBA" id="ARBA00023002"/>
    </source>
</evidence>
<keyword evidence="10" id="KW-1185">Reference proteome</keyword>
<gene>
    <name evidence="9" type="ORF">F8S09_07055</name>
</gene>
<dbReference type="InterPro" id="IPR016166">
    <property type="entry name" value="FAD-bd_PCMH"/>
</dbReference>
<dbReference type="GO" id="GO:0008720">
    <property type="term" value="F:D-lactate dehydrogenase (NAD+) activity"/>
    <property type="evidence" value="ECO:0007669"/>
    <property type="project" value="TreeGrafter"/>
</dbReference>
<keyword evidence="5" id="KW-0809">Transit peptide</keyword>
<dbReference type="InterPro" id="IPR016171">
    <property type="entry name" value="Vanillyl_alc_oxidase_C-sub2"/>
</dbReference>
<evidence type="ECO:0000256" key="3">
    <source>
        <dbReference type="ARBA" id="ARBA00022630"/>
    </source>
</evidence>
<sequence>MEDDQVTGWQGALRTGLGERVSLVPGDRSAHARDEGTPLTWVPGAVVYARSEGDVLETLAVARDWRVPVTPWGAGTSLEGAALPVPGAISLDLSGMDAVGEPDPVGFTVTVGPGVRRLALNRRLRPHGLFFPVDPGADASLGGMAATNASGTTTVRYGGMRENVAALRVALADGRVLTLGSAARKSSSGYALKQLFIGSEGTLGVITSLTLRLHPLPPATASVQLAFGDVEGAVTASVTLRGLGLTPERLEFVDAATVAAVNCHRARHDPEAPTLWAEVAGRDRADLDAQLALLREAASLHGGTPVGEARTPEAQSELWAARHGVYDALRAAWPGHATRIGDVCVPLSALAGTVAVAQELLEEHGLTAPLVGHIGDGNLHLLMHAHPDDVDTWTRIDHVLHALAAHAVAVGGTCTGEHGVGLRKRTYLRSEHGDALDVMREVKAMLDPLNFLNPGKVVGDPALLPAFPVSDHDAVGDTAADWRPDVPARP</sequence>
<dbReference type="SUPFAM" id="SSF56176">
    <property type="entry name" value="FAD-binding/transporter-associated domain-like"/>
    <property type="match status" value="1"/>
</dbReference>
<dbReference type="FunFam" id="3.30.465.10:FF:000016">
    <property type="entry name" value="probable D-lactate dehydrogenase, mitochondrial"/>
    <property type="match status" value="1"/>
</dbReference>
<dbReference type="InterPro" id="IPR016164">
    <property type="entry name" value="FAD-linked_Oxase-like_C"/>
</dbReference>
<evidence type="ECO:0000256" key="1">
    <source>
        <dbReference type="ARBA" id="ARBA00001974"/>
    </source>
</evidence>
<accession>A0A7X1NVW3</accession>
<evidence type="ECO:0000259" key="8">
    <source>
        <dbReference type="PROSITE" id="PS51387"/>
    </source>
</evidence>
<feature type="domain" description="FAD-binding PCMH-type" evidence="8">
    <location>
        <begin position="34"/>
        <end position="216"/>
    </location>
</feature>
<keyword evidence="6" id="KW-0560">Oxidoreductase</keyword>
<evidence type="ECO:0000256" key="5">
    <source>
        <dbReference type="ARBA" id="ARBA00022946"/>
    </source>
</evidence>
<dbReference type="InterPro" id="IPR004113">
    <property type="entry name" value="FAD-bd_oxidored_4_C"/>
</dbReference>
<dbReference type="EMBL" id="WBSL01000002">
    <property type="protein sequence ID" value="MPY66454.1"/>
    <property type="molecule type" value="Genomic_DNA"/>
</dbReference>
<dbReference type="Gene3D" id="3.30.70.2740">
    <property type="match status" value="1"/>
</dbReference>
<dbReference type="RefSeq" id="WP_322618617.1">
    <property type="nucleotide sequence ID" value="NZ_WBSL01000002.1"/>
</dbReference>
<dbReference type="GO" id="GO:1903457">
    <property type="term" value="P:lactate catabolic process"/>
    <property type="evidence" value="ECO:0007669"/>
    <property type="project" value="TreeGrafter"/>
</dbReference>
<proteinExistence type="inferred from homology"/>
<keyword evidence="3" id="KW-0285">Flavoprotein</keyword>
<dbReference type="Gene3D" id="3.30.465.10">
    <property type="match status" value="1"/>
</dbReference>
<evidence type="ECO:0000313" key="9">
    <source>
        <dbReference type="EMBL" id="MPY66454.1"/>
    </source>
</evidence>
<dbReference type="AlphaFoldDB" id="A0A7X1NVW3"/>
<organism evidence="9 10">
    <name type="scientific">Deinococcus terrestris</name>
    <dbReference type="NCBI Taxonomy" id="2651870"/>
    <lineage>
        <taxon>Bacteria</taxon>
        <taxon>Thermotogati</taxon>
        <taxon>Deinococcota</taxon>
        <taxon>Deinococci</taxon>
        <taxon>Deinococcales</taxon>
        <taxon>Deinococcaceae</taxon>
        <taxon>Deinococcus</taxon>
    </lineage>
</organism>
<protein>
    <recommendedName>
        <fullName evidence="7">D-lactate dehydrogenase (cytochrome)</fullName>
        <ecNumber evidence="7">1.1.2.4</ecNumber>
    </recommendedName>
</protein>
<evidence type="ECO:0000256" key="2">
    <source>
        <dbReference type="ARBA" id="ARBA00008000"/>
    </source>
</evidence>
<dbReference type="GO" id="GO:0004458">
    <property type="term" value="F:D-lactate dehydrogenase (cytochrome) activity"/>
    <property type="evidence" value="ECO:0007669"/>
    <property type="project" value="UniProtKB-EC"/>
</dbReference>
<dbReference type="Pfam" id="PF01565">
    <property type="entry name" value="FAD_binding_4"/>
    <property type="match status" value="1"/>
</dbReference>
<dbReference type="FunFam" id="3.30.70.2740:FF:000001">
    <property type="entry name" value="D-lactate dehydrogenase mitochondrial"/>
    <property type="match status" value="1"/>
</dbReference>
<dbReference type="InterPro" id="IPR036318">
    <property type="entry name" value="FAD-bd_PCMH-like_sf"/>
</dbReference>
<dbReference type="FunFam" id="1.10.45.10:FF:000001">
    <property type="entry name" value="D-lactate dehydrogenase mitochondrial"/>
    <property type="match status" value="1"/>
</dbReference>
<evidence type="ECO:0000256" key="7">
    <source>
        <dbReference type="ARBA" id="ARBA00038897"/>
    </source>
</evidence>
<name>A0A7X1NVW3_9DEIO</name>
<evidence type="ECO:0000256" key="4">
    <source>
        <dbReference type="ARBA" id="ARBA00022827"/>
    </source>
</evidence>
<keyword evidence="4" id="KW-0274">FAD</keyword>
<dbReference type="Gene3D" id="1.10.45.10">
    <property type="entry name" value="Vanillyl-alcohol Oxidase, Chain A, domain 4"/>
    <property type="match status" value="1"/>
</dbReference>
<dbReference type="InterPro" id="IPR006094">
    <property type="entry name" value="Oxid_FAD_bind_N"/>
</dbReference>
<dbReference type="GO" id="GO:0071949">
    <property type="term" value="F:FAD binding"/>
    <property type="evidence" value="ECO:0007669"/>
    <property type="project" value="InterPro"/>
</dbReference>
<dbReference type="Pfam" id="PF02913">
    <property type="entry name" value="FAD-oxidase_C"/>
    <property type="match status" value="1"/>
</dbReference>
<dbReference type="EC" id="1.1.2.4" evidence="7"/>
<dbReference type="Proteomes" id="UP000484842">
    <property type="component" value="Unassembled WGS sequence"/>
</dbReference>